<gene>
    <name evidence="2" type="ORF">SAMN02745225_01884</name>
</gene>
<evidence type="ECO:0000313" key="2">
    <source>
        <dbReference type="EMBL" id="SHE88162.1"/>
    </source>
</evidence>
<dbReference type="PANTHER" id="PTHR39336:SF1">
    <property type="entry name" value="PYRIDOXAMINE PHOSPHATE OXIDASE FAMILY PROTEIN (AFU_ORTHOLOGUE AFUA_6G11440)"/>
    <property type="match status" value="1"/>
</dbReference>
<accession>A0A1M4X4P1</accession>
<dbReference type="Proteomes" id="UP000184295">
    <property type="component" value="Unassembled WGS sequence"/>
</dbReference>
<sequence>MPKVPLSPDLIKFIEGQPIYFVATAPLSTDGHVNCSPKGGTGTFKVISPLKVAYIDYVGSGVETVAHLKENGRIVVMFASFGSKPKIVRIHGKGYVREAGSLEFRDISQHFQGSLRGARCVVEISVEEVSTSCGYGVPLMQYMKDRETMSSWLASKGQDGLRNYVRKKNSLSIDHLRGLEGTEVAF</sequence>
<evidence type="ECO:0000259" key="1">
    <source>
        <dbReference type="Pfam" id="PF01243"/>
    </source>
</evidence>
<dbReference type="Gene3D" id="2.30.110.10">
    <property type="entry name" value="Electron Transport, Fmn-binding Protein, Chain A"/>
    <property type="match status" value="1"/>
</dbReference>
<dbReference type="AlphaFoldDB" id="A0A1M4X4P1"/>
<proteinExistence type="predicted"/>
<dbReference type="STRING" id="1121881.SAMN02745225_01884"/>
<name>A0A1M4X4P1_9ACTN</name>
<organism evidence="2 3">
    <name type="scientific">Ferrithrix thermotolerans DSM 19514</name>
    <dbReference type="NCBI Taxonomy" id="1121881"/>
    <lineage>
        <taxon>Bacteria</taxon>
        <taxon>Bacillati</taxon>
        <taxon>Actinomycetota</taxon>
        <taxon>Acidimicrobiia</taxon>
        <taxon>Acidimicrobiales</taxon>
        <taxon>Acidimicrobiaceae</taxon>
        <taxon>Ferrithrix</taxon>
    </lineage>
</organism>
<reference evidence="3" key="1">
    <citation type="submission" date="2016-11" db="EMBL/GenBank/DDBJ databases">
        <authorList>
            <person name="Varghese N."/>
            <person name="Submissions S."/>
        </authorList>
    </citation>
    <scope>NUCLEOTIDE SEQUENCE [LARGE SCALE GENOMIC DNA]</scope>
    <source>
        <strain evidence="3">DSM 19514</strain>
    </source>
</reference>
<dbReference type="InterPro" id="IPR011576">
    <property type="entry name" value="Pyridox_Oxase_N"/>
</dbReference>
<dbReference type="InterPro" id="IPR012349">
    <property type="entry name" value="Split_barrel_FMN-bd"/>
</dbReference>
<evidence type="ECO:0000313" key="3">
    <source>
        <dbReference type="Proteomes" id="UP000184295"/>
    </source>
</evidence>
<keyword evidence="3" id="KW-1185">Reference proteome</keyword>
<dbReference type="EMBL" id="FQUL01000033">
    <property type="protein sequence ID" value="SHE88162.1"/>
    <property type="molecule type" value="Genomic_DNA"/>
</dbReference>
<protein>
    <submittedName>
        <fullName evidence="2">Pyridoxamine 5'-phosphate oxidase</fullName>
    </submittedName>
</protein>
<dbReference type="RefSeq" id="WP_072791722.1">
    <property type="nucleotide sequence ID" value="NZ_FQUL01000033.1"/>
</dbReference>
<feature type="domain" description="Pyridoxamine 5'-phosphate oxidase N-terminal" evidence="1">
    <location>
        <begin position="12"/>
        <end position="133"/>
    </location>
</feature>
<dbReference type="PANTHER" id="PTHR39336">
    <property type="entry name" value="PYRIDOXAMINE PHOSPHATE OXIDASE FAMILY PROTEIN (AFU_ORTHOLOGUE AFUA_6G11440)"/>
    <property type="match status" value="1"/>
</dbReference>
<dbReference type="SUPFAM" id="SSF50475">
    <property type="entry name" value="FMN-binding split barrel"/>
    <property type="match status" value="1"/>
</dbReference>
<dbReference type="OrthoDB" id="115989at2"/>
<dbReference type="Pfam" id="PF01243">
    <property type="entry name" value="PNPOx_N"/>
    <property type="match status" value="1"/>
</dbReference>